<dbReference type="Proteomes" id="UP000299102">
    <property type="component" value="Unassembled WGS sequence"/>
</dbReference>
<sequence>MFTLRFCIESSARELQKTCESCRRTSARHLNHRLLEDYSHLPDIFIQAAEGSSFQNTIQCKIRDEVPKFTTQTVGVKLNCNVMCVCITGQVVGLFQVCIHAGVCCFSEGSSEDSATVARRIKLSPYKIRMYRKKGR</sequence>
<accession>A0A4C1VA24</accession>
<evidence type="ECO:0000313" key="2">
    <source>
        <dbReference type="Proteomes" id="UP000299102"/>
    </source>
</evidence>
<reference evidence="1 2" key="1">
    <citation type="journal article" date="2019" name="Commun. Biol.">
        <title>The bagworm genome reveals a unique fibroin gene that provides high tensile strength.</title>
        <authorList>
            <person name="Kono N."/>
            <person name="Nakamura H."/>
            <person name="Ohtoshi R."/>
            <person name="Tomita M."/>
            <person name="Numata K."/>
            <person name="Arakawa K."/>
        </authorList>
    </citation>
    <scope>NUCLEOTIDE SEQUENCE [LARGE SCALE GENOMIC DNA]</scope>
</reference>
<comment type="caution">
    <text evidence="1">The sequence shown here is derived from an EMBL/GenBank/DDBJ whole genome shotgun (WGS) entry which is preliminary data.</text>
</comment>
<keyword evidence="2" id="KW-1185">Reference proteome</keyword>
<protein>
    <submittedName>
        <fullName evidence="1">Uncharacterized protein</fullName>
    </submittedName>
</protein>
<gene>
    <name evidence="1" type="ORF">EVAR_25759_1</name>
</gene>
<evidence type="ECO:0000313" key="1">
    <source>
        <dbReference type="EMBL" id="GBP34754.1"/>
    </source>
</evidence>
<dbReference type="EMBL" id="BGZK01000293">
    <property type="protein sequence ID" value="GBP34754.1"/>
    <property type="molecule type" value="Genomic_DNA"/>
</dbReference>
<name>A0A4C1VA24_EUMVA</name>
<dbReference type="AlphaFoldDB" id="A0A4C1VA24"/>
<organism evidence="1 2">
    <name type="scientific">Eumeta variegata</name>
    <name type="common">Bagworm moth</name>
    <name type="synonym">Eumeta japonica</name>
    <dbReference type="NCBI Taxonomy" id="151549"/>
    <lineage>
        <taxon>Eukaryota</taxon>
        <taxon>Metazoa</taxon>
        <taxon>Ecdysozoa</taxon>
        <taxon>Arthropoda</taxon>
        <taxon>Hexapoda</taxon>
        <taxon>Insecta</taxon>
        <taxon>Pterygota</taxon>
        <taxon>Neoptera</taxon>
        <taxon>Endopterygota</taxon>
        <taxon>Lepidoptera</taxon>
        <taxon>Glossata</taxon>
        <taxon>Ditrysia</taxon>
        <taxon>Tineoidea</taxon>
        <taxon>Psychidae</taxon>
        <taxon>Oiketicinae</taxon>
        <taxon>Eumeta</taxon>
    </lineage>
</organism>
<proteinExistence type="predicted"/>